<keyword evidence="2" id="KW-1185">Reference proteome</keyword>
<protein>
    <recommendedName>
        <fullName evidence="3">DUF3211 domain-containing protein</fullName>
    </recommendedName>
</protein>
<organism evidence="1 2">
    <name type="scientific">Acidianus sulfidivorans JP7</name>
    <dbReference type="NCBI Taxonomy" id="619593"/>
    <lineage>
        <taxon>Archaea</taxon>
        <taxon>Thermoproteota</taxon>
        <taxon>Thermoprotei</taxon>
        <taxon>Sulfolobales</taxon>
        <taxon>Sulfolobaceae</taxon>
        <taxon>Acidianus</taxon>
    </lineage>
</organism>
<evidence type="ECO:0008006" key="3">
    <source>
        <dbReference type="Google" id="ProtNLM"/>
    </source>
</evidence>
<evidence type="ECO:0000313" key="1">
    <source>
        <dbReference type="EMBL" id="AWR96415.1"/>
    </source>
</evidence>
<evidence type="ECO:0000313" key="2">
    <source>
        <dbReference type="Proteomes" id="UP000248410"/>
    </source>
</evidence>
<dbReference type="Gene3D" id="3.30.530.20">
    <property type="match status" value="1"/>
</dbReference>
<dbReference type="InterPro" id="IPR021578">
    <property type="entry name" value="STK_08120-like"/>
</dbReference>
<dbReference type="Proteomes" id="UP000248410">
    <property type="component" value="Chromosome"/>
</dbReference>
<dbReference type="KEGG" id="asul:DFR86_01860"/>
<dbReference type="Pfam" id="PF11485">
    <property type="entry name" value="STK_08120-like"/>
    <property type="match status" value="1"/>
</dbReference>
<dbReference type="InterPro" id="IPR023393">
    <property type="entry name" value="START-like_dom_sf"/>
</dbReference>
<dbReference type="EMBL" id="CP029288">
    <property type="protein sequence ID" value="AWR96415.1"/>
    <property type="molecule type" value="Genomic_DNA"/>
</dbReference>
<dbReference type="RefSeq" id="WP_110379305.1">
    <property type="nucleotide sequence ID" value="NZ_CP029288.2"/>
</dbReference>
<accession>A0A2U9IKA3</accession>
<name>A0A2U9IKA3_9CREN</name>
<dbReference type="AlphaFoldDB" id="A0A2U9IKA3"/>
<gene>
    <name evidence="1" type="ORF">DFR86_01860</name>
</gene>
<dbReference type="GeneID" id="36836675"/>
<dbReference type="OrthoDB" id="34680at2157"/>
<sequence>MKYTVEFTTSHEIEALNIVLADPSFIIPLIFPPIKDVKTDNDSFNACGRFLGFSFCLSGNVYKSPNNIRYIFTMNRGGSATLEFTLEKNKVSVEFDYEGWMDSFSKIYLPRWFKSFKDNFDEKVRLKRIQNKI</sequence>
<proteinExistence type="predicted"/>
<reference evidence="1 2" key="1">
    <citation type="submission" date="2018-05" db="EMBL/GenBank/DDBJ databases">
        <title>Complete Genome Sequences of Extremely Thermoacidophilic, Metal-Mobilizing Type-Strain Members of the Archaeal Family Sulfolobaceae: Acidianus brierleyi DSM-1651T, Acidianus sulfidivorans DSM-18786T, Metallosphaera hakonensis DSM-7519T, and Metallosphaera prunae DSM-10039T.</title>
        <authorList>
            <person name="Counts J.A."/>
            <person name="Kelly R.M."/>
        </authorList>
    </citation>
    <scope>NUCLEOTIDE SEQUENCE [LARGE SCALE GENOMIC DNA]</scope>
    <source>
        <strain evidence="1 2">JP7</strain>
    </source>
</reference>